<comment type="cofactor">
    <cofactor evidence="1">
        <name>Cu(2+)</name>
        <dbReference type="ChEBI" id="CHEBI:29036"/>
    </cofactor>
</comment>
<dbReference type="Gene3D" id="3.50.4.10">
    <property type="entry name" value="Hepatocyte Growth Factor"/>
    <property type="match status" value="1"/>
</dbReference>
<dbReference type="GO" id="GO:0004497">
    <property type="term" value="F:monooxygenase activity"/>
    <property type="evidence" value="ECO:0007669"/>
    <property type="project" value="UniProtKB-KW"/>
</dbReference>
<reference evidence="14 15" key="1">
    <citation type="journal article" date="2018" name="Genome Biol. Evol.">
        <title>Multiple Roots of Fruiting Body Formation in Amoebozoa.</title>
        <authorList>
            <person name="Hillmann F."/>
            <person name="Forbes G."/>
            <person name="Novohradska S."/>
            <person name="Ferling I."/>
            <person name="Riege K."/>
            <person name="Groth M."/>
            <person name="Westermann M."/>
            <person name="Marz M."/>
            <person name="Spaller T."/>
            <person name="Winckler T."/>
            <person name="Schaap P."/>
            <person name="Glockner G."/>
        </authorList>
    </citation>
    <scope>NUCLEOTIDE SEQUENCE [LARGE SCALE GENOMIC DNA]</scope>
    <source>
        <strain evidence="14 15">Jena</strain>
    </source>
</reference>
<evidence type="ECO:0000256" key="1">
    <source>
        <dbReference type="ARBA" id="ARBA00001973"/>
    </source>
</evidence>
<feature type="signal peptide" evidence="12">
    <location>
        <begin position="1"/>
        <end position="20"/>
    </location>
</feature>
<comment type="caution">
    <text evidence="14">The sequence shown here is derived from an EMBL/GenBank/DDBJ whole genome shotgun (WGS) entry which is preliminary data.</text>
</comment>
<name>A0A2P6N1U3_9EUKA</name>
<dbReference type="InterPro" id="IPR054497">
    <property type="entry name" value="LPMO_AA14"/>
</dbReference>
<evidence type="ECO:0000256" key="3">
    <source>
        <dbReference type="ARBA" id="ARBA00022525"/>
    </source>
</evidence>
<evidence type="ECO:0000256" key="9">
    <source>
        <dbReference type="ARBA" id="ARBA00023157"/>
    </source>
</evidence>
<evidence type="ECO:0000313" key="14">
    <source>
        <dbReference type="EMBL" id="PRP77934.1"/>
    </source>
</evidence>
<dbReference type="GO" id="GO:0046872">
    <property type="term" value="F:metal ion binding"/>
    <property type="evidence" value="ECO:0007669"/>
    <property type="project" value="UniProtKB-KW"/>
</dbReference>
<keyword evidence="7" id="KW-0186">Copper</keyword>
<keyword evidence="4" id="KW-0479">Metal-binding</keyword>
<dbReference type="EMBL" id="MDYQ01000250">
    <property type="protein sequence ID" value="PRP77934.1"/>
    <property type="molecule type" value="Genomic_DNA"/>
</dbReference>
<organism evidence="14 15">
    <name type="scientific">Planoprotostelium fungivorum</name>
    <dbReference type="NCBI Taxonomy" id="1890364"/>
    <lineage>
        <taxon>Eukaryota</taxon>
        <taxon>Amoebozoa</taxon>
        <taxon>Evosea</taxon>
        <taxon>Variosea</taxon>
        <taxon>Cavosteliida</taxon>
        <taxon>Cavosteliaceae</taxon>
        <taxon>Planoprotostelium</taxon>
    </lineage>
</organism>
<comment type="subcellular location">
    <subcellularLocation>
        <location evidence="2">Secreted</location>
    </subcellularLocation>
</comment>
<keyword evidence="8" id="KW-0503">Monooxygenase</keyword>
<sequence length="369" mass="40343">MAFTSITCTCVLLFMAVVSAHLATWNPGTYDCGRPDPNSDRPVWPLWQTDKWWWHSSLDCPSNGSQPIPSGGSLKLEFASNKAFTSMGQGLRPNPEQVPNPWMNENGWGNMHADNYPGDIMGCALAIAYKSDRYSVTPQDFIVFSVAHDCPVRQLQTFQIPSMPPCPAGGCQCSWVWVNKAHQSYMSPFACDVRGGDVNLAIPTPTVPTDCSNGSPCVGGAKTPLFYGVPTQTFAPLVPIRDTIFQLSPRYKSTWGFNDGAQNVFSPVTRTNVLSFKPNSPSRIDVSVGPQVDGFDNPGGDIDNGYLPNVGSANDCQTLCLNRTPALTGQCYAWSWNKQNKDCWLKGVAFNLVSNPNMIAGTINRVWVN</sequence>
<evidence type="ECO:0000256" key="4">
    <source>
        <dbReference type="ARBA" id="ARBA00022723"/>
    </source>
</evidence>
<keyword evidence="15" id="KW-1185">Reference proteome</keyword>
<dbReference type="AlphaFoldDB" id="A0A2P6N1U3"/>
<feature type="chain" id="PRO_5015193964" description="Apple domain-containing protein" evidence="12">
    <location>
        <begin position="21"/>
        <end position="369"/>
    </location>
</feature>
<dbReference type="OrthoDB" id="2019572at2759"/>
<evidence type="ECO:0000256" key="8">
    <source>
        <dbReference type="ARBA" id="ARBA00023033"/>
    </source>
</evidence>
<keyword evidence="3" id="KW-0964">Secreted</keyword>
<evidence type="ECO:0000256" key="10">
    <source>
        <dbReference type="ARBA" id="ARBA00023180"/>
    </source>
</evidence>
<gene>
    <name evidence="14" type="ORF">PROFUN_08468</name>
</gene>
<dbReference type="Proteomes" id="UP000241769">
    <property type="component" value="Unassembled WGS sequence"/>
</dbReference>
<dbReference type="InParanoid" id="A0A2P6N1U3"/>
<dbReference type="Pfam" id="PF22810">
    <property type="entry name" value="LPMO_AA14"/>
    <property type="match status" value="1"/>
</dbReference>
<evidence type="ECO:0000256" key="11">
    <source>
        <dbReference type="ARBA" id="ARBA00046340"/>
    </source>
</evidence>
<proteinExistence type="inferred from homology"/>
<keyword evidence="5 12" id="KW-0732">Signal</keyword>
<evidence type="ECO:0000259" key="13">
    <source>
        <dbReference type="Pfam" id="PF14295"/>
    </source>
</evidence>
<evidence type="ECO:0000256" key="6">
    <source>
        <dbReference type="ARBA" id="ARBA00023002"/>
    </source>
</evidence>
<dbReference type="GO" id="GO:0005576">
    <property type="term" value="C:extracellular region"/>
    <property type="evidence" value="ECO:0007669"/>
    <property type="project" value="UniProtKB-SubCell"/>
</dbReference>
<accession>A0A2P6N1U3</accession>
<evidence type="ECO:0000256" key="7">
    <source>
        <dbReference type="ARBA" id="ARBA00023008"/>
    </source>
</evidence>
<evidence type="ECO:0000256" key="12">
    <source>
        <dbReference type="SAM" id="SignalP"/>
    </source>
</evidence>
<evidence type="ECO:0000256" key="2">
    <source>
        <dbReference type="ARBA" id="ARBA00004613"/>
    </source>
</evidence>
<evidence type="ECO:0000256" key="5">
    <source>
        <dbReference type="ARBA" id="ARBA00022729"/>
    </source>
</evidence>
<comment type="similarity">
    <text evidence="11">Belongs to the polysaccharide monooxygenase AA14 family.</text>
</comment>
<feature type="domain" description="Apple" evidence="13">
    <location>
        <begin position="295"/>
        <end position="346"/>
    </location>
</feature>
<protein>
    <recommendedName>
        <fullName evidence="13">Apple domain-containing protein</fullName>
    </recommendedName>
</protein>
<keyword evidence="9" id="KW-1015">Disulfide bond</keyword>
<keyword evidence="6" id="KW-0560">Oxidoreductase</keyword>
<evidence type="ECO:0000313" key="15">
    <source>
        <dbReference type="Proteomes" id="UP000241769"/>
    </source>
</evidence>
<dbReference type="InterPro" id="IPR003609">
    <property type="entry name" value="Pan_app"/>
</dbReference>
<dbReference type="Pfam" id="PF14295">
    <property type="entry name" value="PAN_4"/>
    <property type="match status" value="1"/>
</dbReference>
<keyword evidence="10" id="KW-0325">Glycoprotein</keyword>